<evidence type="ECO:0000256" key="3">
    <source>
        <dbReference type="ARBA" id="ARBA00016090"/>
    </source>
</evidence>
<evidence type="ECO:0000256" key="5">
    <source>
        <dbReference type="ARBA" id="ARBA00022679"/>
    </source>
</evidence>
<dbReference type="SUPFAM" id="SSF56235">
    <property type="entry name" value="N-terminal nucleophile aminohydrolases (Ntn hydrolases)"/>
    <property type="match status" value="1"/>
</dbReference>
<dbReference type="GO" id="GO:0006047">
    <property type="term" value="P:UDP-N-acetylglucosamine metabolic process"/>
    <property type="evidence" value="ECO:0007669"/>
    <property type="project" value="TreeGrafter"/>
</dbReference>
<keyword evidence="6" id="KW-0677">Repeat</keyword>
<dbReference type="Proteomes" id="UP000831151">
    <property type="component" value="Chromosome"/>
</dbReference>
<dbReference type="CDD" id="cd05009">
    <property type="entry name" value="SIS_GlmS_GlmD_2"/>
    <property type="match status" value="1"/>
</dbReference>
<dbReference type="InterPro" id="IPR029055">
    <property type="entry name" value="Ntn_hydrolases_N"/>
</dbReference>
<dbReference type="RefSeq" id="WP_249242863.1">
    <property type="nucleotide sequence ID" value="NZ_CP096649.1"/>
</dbReference>
<comment type="catalytic activity">
    <reaction evidence="1">
        <text>D-fructose 6-phosphate + L-glutamine = D-glucosamine 6-phosphate + L-glutamate</text>
        <dbReference type="Rhea" id="RHEA:13237"/>
        <dbReference type="ChEBI" id="CHEBI:29985"/>
        <dbReference type="ChEBI" id="CHEBI:58359"/>
        <dbReference type="ChEBI" id="CHEBI:58725"/>
        <dbReference type="ChEBI" id="CHEBI:61527"/>
        <dbReference type="EC" id="2.6.1.16"/>
    </reaction>
</comment>
<dbReference type="CDD" id="cd05008">
    <property type="entry name" value="SIS_GlmS_GlmD_1"/>
    <property type="match status" value="1"/>
</dbReference>
<feature type="domain" description="SIS" evidence="9">
    <location>
        <begin position="449"/>
        <end position="584"/>
    </location>
</feature>
<evidence type="ECO:0000256" key="7">
    <source>
        <dbReference type="ARBA" id="ARBA00022962"/>
    </source>
</evidence>
<evidence type="ECO:0000256" key="1">
    <source>
        <dbReference type="ARBA" id="ARBA00001031"/>
    </source>
</evidence>
<dbReference type="PROSITE" id="PS51278">
    <property type="entry name" value="GATASE_TYPE_2"/>
    <property type="match status" value="1"/>
</dbReference>
<dbReference type="InterPro" id="IPR046348">
    <property type="entry name" value="SIS_dom_sf"/>
</dbReference>
<keyword evidence="7" id="KW-0315">Glutamine amidotransferase</keyword>
<dbReference type="PANTHER" id="PTHR10937:SF0">
    <property type="entry name" value="GLUTAMINE--FRUCTOSE-6-PHOSPHATE TRANSAMINASE (ISOMERIZING)"/>
    <property type="match status" value="1"/>
</dbReference>
<evidence type="ECO:0000313" key="10">
    <source>
        <dbReference type="EMBL" id="UQK59412.1"/>
    </source>
</evidence>
<gene>
    <name evidence="10" type="primary">glmS</name>
    <name evidence="10" type="ORF">M1R53_01795</name>
</gene>
<accession>A0A9E7DJN1</accession>
<dbReference type="InterPro" id="IPR035466">
    <property type="entry name" value="GlmS/AgaS_SIS"/>
</dbReference>
<dbReference type="NCBIfam" id="TIGR01135">
    <property type="entry name" value="glmS"/>
    <property type="match status" value="1"/>
</dbReference>
<evidence type="ECO:0000313" key="11">
    <source>
        <dbReference type="Proteomes" id="UP000831151"/>
    </source>
</evidence>
<reference evidence="10" key="1">
    <citation type="submission" date="2022-04" db="EMBL/GenBank/DDBJ databases">
        <title>Complete genome sequences of Ezakiella coagulans and Fenollaria massiliensis.</title>
        <authorList>
            <person name="France M.T."/>
            <person name="Clifford J."/>
            <person name="Narina S."/>
            <person name="Rutt L."/>
            <person name="Ravel J."/>
        </authorList>
    </citation>
    <scope>NUCLEOTIDE SEQUENCE</scope>
    <source>
        <strain evidence="10">C0061C2</strain>
    </source>
</reference>
<dbReference type="AlphaFoldDB" id="A0A9E7DJN1"/>
<keyword evidence="4 10" id="KW-0032">Aminotransferase</keyword>
<dbReference type="EC" id="2.6.1.16" evidence="2"/>
<dbReference type="KEGG" id="fms:M1R53_01795"/>
<dbReference type="InterPro" id="IPR005855">
    <property type="entry name" value="GFAT"/>
</dbReference>
<protein>
    <recommendedName>
        <fullName evidence="3">Glutamine--fructose-6-phosphate aminotransferase [isomerizing]</fullName>
        <ecNumber evidence="2">2.6.1.16</ecNumber>
    </recommendedName>
</protein>
<dbReference type="InterPro" id="IPR001347">
    <property type="entry name" value="SIS_dom"/>
</dbReference>
<dbReference type="GO" id="GO:0006002">
    <property type="term" value="P:fructose 6-phosphate metabolic process"/>
    <property type="evidence" value="ECO:0007669"/>
    <property type="project" value="TreeGrafter"/>
</dbReference>
<dbReference type="PROSITE" id="PS51464">
    <property type="entry name" value="SIS"/>
    <property type="match status" value="2"/>
</dbReference>
<feature type="domain" description="Glutamine amidotransferase type-2" evidence="8">
    <location>
        <begin position="2"/>
        <end position="212"/>
    </location>
</feature>
<dbReference type="GO" id="GO:0006487">
    <property type="term" value="P:protein N-linked glycosylation"/>
    <property type="evidence" value="ECO:0007669"/>
    <property type="project" value="TreeGrafter"/>
</dbReference>
<dbReference type="GO" id="GO:0005829">
    <property type="term" value="C:cytosol"/>
    <property type="evidence" value="ECO:0007669"/>
    <property type="project" value="TreeGrafter"/>
</dbReference>
<evidence type="ECO:0000259" key="8">
    <source>
        <dbReference type="PROSITE" id="PS51278"/>
    </source>
</evidence>
<dbReference type="InterPro" id="IPR035490">
    <property type="entry name" value="GlmS/FrlB_SIS"/>
</dbReference>
<evidence type="ECO:0000256" key="4">
    <source>
        <dbReference type="ARBA" id="ARBA00022576"/>
    </source>
</evidence>
<keyword evidence="11" id="KW-1185">Reference proteome</keyword>
<dbReference type="PANTHER" id="PTHR10937">
    <property type="entry name" value="GLUCOSAMINE--FRUCTOSE-6-PHOSPHATE AMINOTRANSFERASE, ISOMERIZING"/>
    <property type="match status" value="1"/>
</dbReference>
<dbReference type="FunFam" id="3.40.50.10490:FF:000001">
    <property type="entry name" value="Glutamine--fructose-6-phosphate aminotransferase [isomerizing]"/>
    <property type="match status" value="1"/>
</dbReference>
<dbReference type="InterPro" id="IPR017932">
    <property type="entry name" value="GATase_2_dom"/>
</dbReference>
<name>A0A9E7DJN1_9FIRM</name>
<dbReference type="CDD" id="cd00714">
    <property type="entry name" value="GFAT"/>
    <property type="match status" value="1"/>
</dbReference>
<evidence type="ECO:0000256" key="6">
    <source>
        <dbReference type="ARBA" id="ARBA00022737"/>
    </source>
</evidence>
<sequence>MCGIVGYYGKNDAINYAIKGLYSLEYRGYDSSGIAFIKDNDLKIYKRVGRIKELDKVCPKEASDIAIAHTRWATHGGVSETNAHPHLDTSASYAIVHNGVIENYLELKRSMPDFTPKGETDTEVLVEYIARNMKENNVSSFMKALEGVKGSYAILILDKKTKNLYFAKNGCPLLMSVKNDEYLFASDISAAIELSNEIIYFEDGDMGVLNSDGIKIYNSGKEVHREIQKSNVNIEETQKDGYEHFMLKEIHEEPKKFKELLDRHIRDGKVYFDELDGLNLNDFDNIYVTGCGTAYHASLLAKNYLERFLERPIIAETSSELRYSYNFIGKKTLLIAISQSGETADVMGLVKEAKKSGATVLAITNVINSSLDRIADYKVHIFAGPEISVASTKAFMMQILCIYLLGIYFREGLAGYDCGMYSQIVDELIKISKEMDSEITRLEPIAKEVASKIKDKEKIFFIGRDLDYIAALEVSLKLKEISYINSIAFKAGELKHGSIALIDEKSSAIAFANEGQIYEKTRTTLEELVARGAETILVTNQDEGEGIVTLKRTFTIFTPIYSVLFGQLMSYYTAMVLGRDIDKPRNLAKSVTVE</sequence>
<dbReference type="Pfam" id="PF01380">
    <property type="entry name" value="SIS"/>
    <property type="match status" value="2"/>
</dbReference>
<dbReference type="NCBIfam" id="NF001484">
    <property type="entry name" value="PRK00331.1"/>
    <property type="match status" value="1"/>
</dbReference>
<dbReference type="EMBL" id="CP096649">
    <property type="protein sequence ID" value="UQK59412.1"/>
    <property type="molecule type" value="Genomic_DNA"/>
</dbReference>
<dbReference type="GO" id="GO:0097367">
    <property type="term" value="F:carbohydrate derivative binding"/>
    <property type="evidence" value="ECO:0007669"/>
    <property type="project" value="InterPro"/>
</dbReference>
<proteinExistence type="predicted"/>
<dbReference type="InterPro" id="IPR047084">
    <property type="entry name" value="GFAT_N"/>
</dbReference>
<evidence type="ECO:0000256" key="2">
    <source>
        <dbReference type="ARBA" id="ARBA00012916"/>
    </source>
</evidence>
<evidence type="ECO:0000259" key="9">
    <source>
        <dbReference type="PROSITE" id="PS51464"/>
    </source>
</evidence>
<dbReference type="SUPFAM" id="SSF53697">
    <property type="entry name" value="SIS domain"/>
    <property type="match status" value="1"/>
</dbReference>
<feature type="domain" description="SIS" evidence="9">
    <location>
        <begin position="275"/>
        <end position="415"/>
    </location>
</feature>
<dbReference type="Pfam" id="PF13522">
    <property type="entry name" value="GATase_6"/>
    <property type="match status" value="1"/>
</dbReference>
<dbReference type="Gene3D" id="3.60.20.10">
    <property type="entry name" value="Glutamine Phosphoribosylpyrophosphate, subunit 1, domain 1"/>
    <property type="match status" value="1"/>
</dbReference>
<dbReference type="Gene3D" id="3.40.50.10490">
    <property type="entry name" value="Glucose-6-phosphate isomerase like protein, domain 1"/>
    <property type="match status" value="2"/>
</dbReference>
<dbReference type="GO" id="GO:0004360">
    <property type="term" value="F:glutamine-fructose-6-phosphate transaminase (isomerizing) activity"/>
    <property type="evidence" value="ECO:0007669"/>
    <property type="project" value="UniProtKB-EC"/>
</dbReference>
<keyword evidence="5 10" id="KW-0808">Transferase</keyword>
<organism evidence="10 11">
    <name type="scientific">Fenollaria massiliensis</name>
    <dbReference type="NCBI Taxonomy" id="938288"/>
    <lineage>
        <taxon>Bacteria</taxon>
        <taxon>Bacillati</taxon>
        <taxon>Bacillota</taxon>
        <taxon>Clostridia</taxon>
        <taxon>Eubacteriales</taxon>
        <taxon>Fenollaria</taxon>
    </lineage>
</organism>